<dbReference type="Proteomes" id="UP000594961">
    <property type="component" value="Chromosome"/>
</dbReference>
<evidence type="ECO:0000256" key="1">
    <source>
        <dbReference type="ARBA" id="ARBA00006479"/>
    </source>
</evidence>
<dbReference type="InterPro" id="IPR043129">
    <property type="entry name" value="ATPase_NBD"/>
</dbReference>
<proteinExistence type="inferred from homology"/>
<dbReference type="GO" id="GO:0003677">
    <property type="term" value="F:DNA binding"/>
    <property type="evidence" value="ECO:0007669"/>
    <property type="project" value="InterPro"/>
</dbReference>
<dbReference type="PANTHER" id="PTHR18964:SF149">
    <property type="entry name" value="BIFUNCTIONAL UDP-N-ACETYLGLUCOSAMINE 2-EPIMERASE_N-ACETYLMANNOSAMINE KINASE"/>
    <property type="match status" value="1"/>
</dbReference>
<dbReference type="Pfam" id="PF09339">
    <property type="entry name" value="HTH_IclR"/>
    <property type="match status" value="1"/>
</dbReference>
<evidence type="ECO:0000313" key="3">
    <source>
        <dbReference type="EMBL" id="QOR47474.1"/>
    </source>
</evidence>
<dbReference type="AlphaFoldDB" id="A0A7M1R1C5"/>
<dbReference type="Pfam" id="PF00480">
    <property type="entry name" value="ROK"/>
    <property type="match status" value="1"/>
</dbReference>
<dbReference type="InterPro" id="IPR005471">
    <property type="entry name" value="Tscrpt_reg_IclR_N"/>
</dbReference>
<dbReference type="InterPro" id="IPR036388">
    <property type="entry name" value="WH-like_DNA-bd_sf"/>
</dbReference>
<dbReference type="CDD" id="cd23763">
    <property type="entry name" value="ASKHA_ATPase_ROK"/>
    <property type="match status" value="1"/>
</dbReference>
<evidence type="ECO:0000259" key="2">
    <source>
        <dbReference type="Pfam" id="PF09339"/>
    </source>
</evidence>
<name>A0A7M1R1C5_9ACTO</name>
<protein>
    <submittedName>
        <fullName evidence="3">ROK family transcriptional regulator</fullName>
    </submittedName>
</protein>
<feature type="domain" description="HTH iclR-type" evidence="2">
    <location>
        <begin position="28"/>
        <end position="69"/>
    </location>
</feature>
<gene>
    <name evidence="3" type="ORF">INS90_09540</name>
</gene>
<evidence type="ECO:0000313" key="4">
    <source>
        <dbReference type="Proteomes" id="UP000594961"/>
    </source>
</evidence>
<comment type="similarity">
    <text evidence="1">Belongs to the ROK (NagC/XylR) family.</text>
</comment>
<dbReference type="EMBL" id="CP063212">
    <property type="protein sequence ID" value="QOR47474.1"/>
    <property type="molecule type" value="Genomic_DNA"/>
</dbReference>
<dbReference type="Gene3D" id="1.10.10.10">
    <property type="entry name" value="Winged helix-like DNA-binding domain superfamily/Winged helix DNA-binding domain"/>
    <property type="match status" value="1"/>
</dbReference>
<organism evidence="3 4">
    <name type="scientific">Trueperella pecoris</name>
    <dbReference type="NCBI Taxonomy" id="2733571"/>
    <lineage>
        <taxon>Bacteria</taxon>
        <taxon>Bacillati</taxon>
        <taxon>Actinomycetota</taxon>
        <taxon>Actinomycetes</taxon>
        <taxon>Actinomycetales</taxon>
        <taxon>Actinomycetaceae</taxon>
        <taxon>Trueperella</taxon>
    </lineage>
</organism>
<sequence>MDRQTALTPLLAGESGLNTLTRDNSTNAVLNVLSSEPFVFSITHVCQLSGLSRPTVTRILGDLIDHGLAATKTATRAHATGGRKPQLFSLNRSHHCSVVLRVNYDVVQAFALDAAGDVITRLASDFSNPSEVGDRLVGALGEILDSIECPIYSVAVVVMGIVNRGLVVRSESFPTLNDNAWVGRLDQILAERGHEARVVALNDAKVAAQWMYSQLNAPDSAESMIAIHCSEDIGCGLIFGGVLLEGAHGAAGEILQDTDGEWTQVSKFLRELEGRHGDPIRAVFAHAQQIDRDKPFIGELGKLMGRALTPMVLTLDPDTVAVGGAIVDCGPALMEAIDRELRSATPTPPAVRVAPQGAQSVQEGAKMYVLGQARRQMLDLVNPPAQF</sequence>
<reference evidence="3 4" key="1">
    <citation type="submission" date="2020-10" db="EMBL/GenBank/DDBJ databases">
        <title>Trueperella pecoris sp. nov. isolated from bovine and porcine specimens.</title>
        <authorList>
            <person name="Schoenecker L."/>
            <person name="Schnydrig P."/>
            <person name="Brodard I."/>
            <person name="Thomann A."/>
            <person name="Hemphill A."/>
            <person name="Rodriguez-Campos S."/>
            <person name="Perreten V."/>
            <person name="Jores J."/>
            <person name="Kittl S."/>
        </authorList>
    </citation>
    <scope>NUCLEOTIDE SEQUENCE [LARGE SCALE GENOMIC DNA]</scope>
    <source>
        <strain evidence="3 4">19OD0592</strain>
    </source>
</reference>
<dbReference type="PANTHER" id="PTHR18964">
    <property type="entry name" value="ROK (REPRESSOR, ORF, KINASE) FAMILY"/>
    <property type="match status" value="1"/>
</dbReference>
<accession>A0A7M1R1C5</accession>
<dbReference type="InterPro" id="IPR000600">
    <property type="entry name" value="ROK"/>
</dbReference>
<dbReference type="GO" id="GO:0006355">
    <property type="term" value="P:regulation of DNA-templated transcription"/>
    <property type="evidence" value="ECO:0007669"/>
    <property type="project" value="InterPro"/>
</dbReference>
<dbReference type="SUPFAM" id="SSF53067">
    <property type="entry name" value="Actin-like ATPase domain"/>
    <property type="match status" value="1"/>
</dbReference>
<dbReference type="RefSeq" id="WP_197552690.1">
    <property type="nucleotide sequence ID" value="NZ_CP063212.1"/>
</dbReference>
<dbReference type="Gene3D" id="3.30.420.40">
    <property type="match status" value="3"/>
</dbReference>